<evidence type="ECO:0000259" key="8">
    <source>
        <dbReference type="Pfam" id="PF01757"/>
    </source>
</evidence>
<feature type="transmembrane region" description="Helical" evidence="7">
    <location>
        <begin position="279"/>
        <end position="297"/>
    </location>
</feature>
<organism evidence="9 10">
    <name type="scientific">Nesterenkonia xinjiangensis</name>
    <dbReference type="NCBI Taxonomy" id="225327"/>
    <lineage>
        <taxon>Bacteria</taxon>
        <taxon>Bacillati</taxon>
        <taxon>Actinomycetota</taxon>
        <taxon>Actinomycetes</taxon>
        <taxon>Micrococcales</taxon>
        <taxon>Micrococcaceae</taxon>
        <taxon>Nesterenkonia</taxon>
    </lineage>
</organism>
<feature type="transmembrane region" description="Helical" evidence="7">
    <location>
        <begin position="129"/>
        <end position="148"/>
    </location>
</feature>
<dbReference type="Proteomes" id="UP000535437">
    <property type="component" value="Unassembled WGS sequence"/>
</dbReference>
<accession>A0A7Z0GKR1</accession>
<keyword evidence="3" id="KW-1003">Cell membrane</keyword>
<comment type="similarity">
    <text evidence="2">Belongs to the acyltransferase 3 family.</text>
</comment>
<feature type="transmembrane region" description="Helical" evidence="7">
    <location>
        <begin position="51"/>
        <end position="69"/>
    </location>
</feature>
<dbReference type="InterPro" id="IPR002656">
    <property type="entry name" value="Acyl_transf_3_dom"/>
</dbReference>
<evidence type="ECO:0000256" key="5">
    <source>
        <dbReference type="ARBA" id="ARBA00022989"/>
    </source>
</evidence>
<dbReference type="GO" id="GO:0016413">
    <property type="term" value="F:O-acetyltransferase activity"/>
    <property type="evidence" value="ECO:0007669"/>
    <property type="project" value="TreeGrafter"/>
</dbReference>
<feature type="transmembrane region" description="Helical" evidence="7">
    <location>
        <begin position="309"/>
        <end position="331"/>
    </location>
</feature>
<dbReference type="GO" id="GO:0009246">
    <property type="term" value="P:enterobacterial common antigen biosynthetic process"/>
    <property type="evidence" value="ECO:0007669"/>
    <property type="project" value="TreeGrafter"/>
</dbReference>
<evidence type="ECO:0000313" key="9">
    <source>
        <dbReference type="EMBL" id="NYJ77742.1"/>
    </source>
</evidence>
<dbReference type="EMBL" id="JACCFY010000001">
    <property type="protein sequence ID" value="NYJ77742.1"/>
    <property type="molecule type" value="Genomic_DNA"/>
</dbReference>
<dbReference type="GO" id="GO:0005886">
    <property type="term" value="C:plasma membrane"/>
    <property type="evidence" value="ECO:0007669"/>
    <property type="project" value="UniProtKB-SubCell"/>
</dbReference>
<evidence type="ECO:0000256" key="1">
    <source>
        <dbReference type="ARBA" id="ARBA00004651"/>
    </source>
</evidence>
<feature type="transmembrane region" description="Helical" evidence="7">
    <location>
        <begin position="249"/>
        <end position="267"/>
    </location>
</feature>
<keyword evidence="10" id="KW-1185">Reference proteome</keyword>
<keyword evidence="5 7" id="KW-1133">Transmembrane helix</keyword>
<evidence type="ECO:0000313" key="10">
    <source>
        <dbReference type="Proteomes" id="UP000535437"/>
    </source>
</evidence>
<sequence length="360" mass="39176">MSPDPSPPVRDATLDIAKALAIILIVVGHVWRALEPAGLVQDPLLTRVDSVIYMSHLSVFAFVAGLFVAGGMRRDGPWYYARARTVTFLWLYTLWSTLQLLMKIAVGSAVNDPVSPVELLRIWEPKEQFWFFGWLVLMMLLTAATRPWRSRRAAAATWGLAGAGSLAVWGLNWNILGGEGLALTIFFFSGVVLTGRRLLGWMKGILVSHAVVVLLVAGAVWVVLGATLLGTPPTAYGNIRSVSSVTLGALGSLAGVVSILALSLLLARTGSTMQWLARIGQRSLVIFVAHVFFTAGTRIALSTMGIDALWIHVVGPTVIGVIGPLLIYAVAQRLRQDWVFEAPRWLRHLTGADRTLVPRR</sequence>
<evidence type="ECO:0000256" key="6">
    <source>
        <dbReference type="ARBA" id="ARBA00023136"/>
    </source>
</evidence>
<dbReference type="PANTHER" id="PTHR40074">
    <property type="entry name" value="O-ACETYLTRANSFERASE WECH"/>
    <property type="match status" value="1"/>
</dbReference>
<protein>
    <submittedName>
        <fullName evidence="9">Fucose 4-O-acetylase-like acetyltransferase</fullName>
    </submittedName>
</protein>
<evidence type="ECO:0000256" key="3">
    <source>
        <dbReference type="ARBA" id="ARBA00022475"/>
    </source>
</evidence>
<dbReference type="AlphaFoldDB" id="A0A7Z0GKR1"/>
<dbReference type="PANTHER" id="PTHR40074:SF2">
    <property type="entry name" value="O-ACETYLTRANSFERASE WECH"/>
    <property type="match status" value="1"/>
</dbReference>
<evidence type="ECO:0000256" key="7">
    <source>
        <dbReference type="SAM" id="Phobius"/>
    </source>
</evidence>
<dbReference type="Pfam" id="PF01757">
    <property type="entry name" value="Acyl_transf_3"/>
    <property type="match status" value="1"/>
</dbReference>
<feature type="transmembrane region" description="Helical" evidence="7">
    <location>
        <begin position="155"/>
        <end position="175"/>
    </location>
</feature>
<comment type="subcellular location">
    <subcellularLocation>
        <location evidence="1">Cell membrane</location>
        <topology evidence="1">Multi-pass membrane protein</topology>
    </subcellularLocation>
</comment>
<reference evidence="9 10" key="1">
    <citation type="submission" date="2020-07" db="EMBL/GenBank/DDBJ databases">
        <title>Sequencing the genomes of 1000 actinobacteria strains.</title>
        <authorList>
            <person name="Klenk H.-P."/>
        </authorList>
    </citation>
    <scope>NUCLEOTIDE SEQUENCE [LARGE SCALE GENOMIC DNA]</scope>
    <source>
        <strain evidence="9 10">DSM 15475</strain>
    </source>
</reference>
<gene>
    <name evidence="9" type="ORF">HNR09_001153</name>
</gene>
<comment type="caution">
    <text evidence="9">The sequence shown here is derived from an EMBL/GenBank/DDBJ whole genome shotgun (WGS) entry which is preliminary data.</text>
</comment>
<feature type="domain" description="Acyltransferase 3" evidence="8">
    <location>
        <begin position="13"/>
        <end position="328"/>
    </location>
</feature>
<keyword evidence="6 7" id="KW-0472">Membrane</keyword>
<feature type="transmembrane region" description="Helical" evidence="7">
    <location>
        <begin position="89"/>
        <end position="109"/>
    </location>
</feature>
<evidence type="ECO:0000256" key="4">
    <source>
        <dbReference type="ARBA" id="ARBA00022692"/>
    </source>
</evidence>
<feature type="transmembrane region" description="Helical" evidence="7">
    <location>
        <begin position="206"/>
        <end position="229"/>
    </location>
</feature>
<name>A0A7Z0GKR1_9MICC</name>
<keyword evidence="9" id="KW-0808">Transferase</keyword>
<evidence type="ECO:0000256" key="2">
    <source>
        <dbReference type="ARBA" id="ARBA00007400"/>
    </source>
</evidence>
<keyword evidence="4 7" id="KW-0812">Transmembrane</keyword>
<feature type="transmembrane region" description="Helical" evidence="7">
    <location>
        <begin position="181"/>
        <end position="199"/>
    </location>
</feature>
<dbReference type="RefSeq" id="WP_179541185.1">
    <property type="nucleotide sequence ID" value="NZ_BAAALL010000002.1"/>
</dbReference>
<proteinExistence type="inferred from homology"/>